<sequence length="845" mass="95835">MLKSLKLMQALKQLCVNYALGPNGLISRMQGVTQKRQSTKCISKKKNACTMVPPTTPPAYQSSNKNVKFQVQPVMFIVIECTPSEHNEVNDLSIGEIFTDPAKEVDTFIDNFQHSTVPLDLNEEFPLEDSLNKWTFEYTESAQDIESLCDNFDIPEAGSHHHLSQGEWAPYPSKAMFLADVLFNSPRLHFSELEKKMVLCWGKDIGAPDIPTLSGLEKIQNSLNEATGNPTTEKQTHQGNIFYISEISSAIAKDLANPLVHPHLTFYPQRNEDGKFSQVWHGSKWLSELPDDLLTPMAIHPNGEHFYTEELCECVDGSLFIPQRWFSKSNNKLWASSLNVNRTPNGLVVASQDIKEYALERLWFNYLALGGEKKSNFLEFNLRFVGSSPHITVLELAQGVCESFKATTTEKIGYDCLNRSECIFRVMPYINATDNPMQAELCSQSGSQLYKCGDGYLDLFVAGELRTPQKTREIIDGQFTRAMQPRSQTMVESFVKEHGIKDTIAQPLIEHFTRSANELFLTEPNKEKIWSILKQKYDELKKEGNFQNPLLEMLGLNVHLDCPTEILHTVLLGVVKYFWGQTVWRWSQHSSHNGCLHWKTLVIYDLIHADLLVQIMVPLVLVYDLLFNPCVSRCMVASWSTCCFVLAYEIEDIDMYIEELELVIDQFLTKVAQLYGTESGYCKKHLPSLIVLSTSLAGDIGMTNQQGKNTIIFLVSPKTVMSEPEALFYEGQSIITQNRDVAKLGSVVIVQDAGIYLLGQINQILRGIQQTDMQKLDLPVLVLTENYKEILPKKLNMRSSGLQKAEQVRDKKAQAKELKETMNALGHLKKCINSDWKHRCDDDDQ</sequence>
<gene>
    <name evidence="1" type="ORF">Clacol_004445</name>
</gene>
<dbReference type="AlphaFoldDB" id="A0AAV5AAG6"/>
<reference evidence="1" key="1">
    <citation type="submission" date="2021-10" db="EMBL/GenBank/DDBJ databases">
        <title>De novo Genome Assembly of Clathrus columnatus (Basidiomycota, Fungi) Using Illumina and Nanopore Sequence Data.</title>
        <authorList>
            <person name="Ogiso-Tanaka E."/>
            <person name="Itagaki H."/>
            <person name="Hosoya T."/>
            <person name="Hosaka K."/>
        </authorList>
    </citation>
    <scope>NUCLEOTIDE SEQUENCE</scope>
    <source>
        <strain evidence="1">MO-923</strain>
    </source>
</reference>
<protein>
    <submittedName>
        <fullName evidence="1">Uncharacterized protein</fullName>
    </submittedName>
</protein>
<name>A0AAV5AAG6_9AGAM</name>
<evidence type="ECO:0000313" key="2">
    <source>
        <dbReference type="Proteomes" id="UP001050691"/>
    </source>
</evidence>
<proteinExistence type="predicted"/>
<organism evidence="1 2">
    <name type="scientific">Clathrus columnatus</name>
    <dbReference type="NCBI Taxonomy" id="1419009"/>
    <lineage>
        <taxon>Eukaryota</taxon>
        <taxon>Fungi</taxon>
        <taxon>Dikarya</taxon>
        <taxon>Basidiomycota</taxon>
        <taxon>Agaricomycotina</taxon>
        <taxon>Agaricomycetes</taxon>
        <taxon>Phallomycetidae</taxon>
        <taxon>Phallales</taxon>
        <taxon>Clathraceae</taxon>
        <taxon>Clathrus</taxon>
    </lineage>
</organism>
<dbReference type="EMBL" id="BPWL01000005">
    <property type="protein sequence ID" value="GJJ10219.1"/>
    <property type="molecule type" value="Genomic_DNA"/>
</dbReference>
<comment type="caution">
    <text evidence="1">The sequence shown here is derived from an EMBL/GenBank/DDBJ whole genome shotgun (WGS) entry which is preliminary data.</text>
</comment>
<keyword evidence="2" id="KW-1185">Reference proteome</keyword>
<accession>A0AAV5AAG6</accession>
<evidence type="ECO:0000313" key="1">
    <source>
        <dbReference type="EMBL" id="GJJ10219.1"/>
    </source>
</evidence>
<dbReference type="Proteomes" id="UP001050691">
    <property type="component" value="Unassembled WGS sequence"/>
</dbReference>